<organism evidence="1 2">
    <name type="scientific">Periconia digitata</name>
    <dbReference type="NCBI Taxonomy" id="1303443"/>
    <lineage>
        <taxon>Eukaryota</taxon>
        <taxon>Fungi</taxon>
        <taxon>Dikarya</taxon>
        <taxon>Ascomycota</taxon>
        <taxon>Pezizomycotina</taxon>
        <taxon>Dothideomycetes</taxon>
        <taxon>Pleosporomycetidae</taxon>
        <taxon>Pleosporales</taxon>
        <taxon>Massarineae</taxon>
        <taxon>Periconiaceae</taxon>
        <taxon>Periconia</taxon>
    </lineage>
</organism>
<name>A0A9W4UTZ9_9PLEO</name>
<protein>
    <submittedName>
        <fullName evidence="1">Uncharacterized protein</fullName>
    </submittedName>
</protein>
<comment type="caution">
    <text evidence="1">The sequence shown here is derived from an EMBL/GenBank/DDBJ whole genome shotgun (WGS) entry which is preliminary data.</text>
</comment>
<evidence type="ECO:0000313" key="2">
    <source>
        <dbReference type="Proteomes" id="UP001152607"/>
    </source>
</evidence>
<proteinExistence type="predicted"/>
<sequence length="153" mass="16902">MSSTLARFLAFLTPTEEQLPRARSSTPLIHCAIALVLTPLNSSALLSPAYSVMIAIIVCLDTLLQRVSTDRTVLNLPCLSSNGIRRFSSSKYRISICLDAVLFLRAWEGAAGVSRVSCSVPNSWLFLLRFVFFCTCDCICANTRLSSLDMMWV</sequence>
<reference evidence="1" key="1">
    <citation type="submission" date="2023-01" db="EMBL/GenBank/DDBJ databases">
        <authorList>
            <person name="Van Ghelder C."/>
            <person name="Rancurel C."/>
        </authorList>
    </citation>
    <scope>NUCLEOTIDE SEQUENCE</scope>
    <source>
        <strain evidence="1">CNCM I-4278</strain>
    </source>
</reference>
<keyword evidence="2" id="KW-1185">Reference proteome</keyword>
<accession>A0A9W4UTZ9</accession>
<gene>
    <name evidence="1" type="ORF">PDIGIT_LOCUS13494</name>
</gene>
<dbReference type="Proteomes" id="UP001152607">
    <property type="component" value="Unassembled WGS sequence"/>
</dbReference>
<dbReference type="EMBL" id="CAOQHR010000010">
    <property type="protein sequence ID" value="CAI6340318.1"/>
    <property type="molecule type" value="Genomic_DNA"/>
</dbReference>
<dbReference type="AlphaFoldDB" id="A0A9W4UTZ9"/>
<evidence type="ECO:0000313" key="1">
    <source>
        <dbReference type="EMBL" id="CAI6340318.1"/>
    </source>
</evidence>